<evidence type="ECO:0000256" key="3">
    <source>
        <dbReference type="ARBA" id="ARBA00022448"/>
    </source>
</evidence>
<feature type="binding site" evidence="8">
    <location>
        <position position="289"/>
    </location>
    <ligand>
        <name>Na(+)</name>
        <dbReference type="ChEBI" id="CHEBI:29101"/>
        <label>1</label>
    </ligand>
</feature>
<evidence type="ECO:0000256" key="8">
    <source>
        <dbReference type="PIRSR" id="PIRSR600175-1"/>
    </source>
</evidence>
<dbReference type="InterPro" id="IPR037272">
    <property type="entry name" value="SNS_sf"/>
</dbReference>
<dbReference type="EMBL" id="CP045896">
    <property type="protein sequence ID" value="QQP49733.1"/>
    <property type="molecule type" value="Genomic_DNA"/>
</dbReference>
<keyword evidence="7 10" id="KW-0472">Membrane</keyword>
<sequence length="297" mass="33691">FLVAYVSMLLITALPLFILEIVLGQYVNIGPIKIFDLLCPALGGMGWCMAIVSLMICIYYNVIIAWTFNYMYNSLVLGDLPWKTCGDWSSSYCFSRDQDDLCRANNSSSIYWNHTCISFSDLNCGEPEFKPWNETHCLSSEGSNFVSKVDSLLRKSASEEYYSKVVLGLQEDSSWENMGSLQPHSILFLLRIVYYVTPKWSKLMEPGIWIDAVTQIYFSLGVTIGGLLTLASYNRFDNNCFRDAIAISFSYTLRPGSNFCGIPRIVTRLPLPQLWSFLFFAMLALLGLDSQFVFTET</sequence>
<evidence type="ECO:0000256" key="7">
    <source>
        <dbReference type="ARBA" id="ARBA00023136"/>
    </source>
</evidence>
<evidence type="ECO:0000313" key="11">
    <source>
        <dbReference type="EMBL" id="QQP49733.1"/>
    </source>
</evidence>
<protein>
    <submittedName>
        <fullName evidence="11">Transporter</fullName>
    </submittedName>
</protein>
<dbReference type="GO" id="GO:0046872">
    <property type="term" value="F:metal ion binding"/>
    <property type="evidence" value="ECO:0007669"/>
    <property type="project" value="UniProtKB-KW"/>
</dbReference>
<feature type="non-terminal residue" evidence="11">
    <location>
        <position position="297"/>
    </location>
</feature>
<dbReference type="PRINTS" id="PR00176">
    <property type="entry name" value="NANEUSMPORT"/>
</dbReference>
<reference evidence="12" key="1">
    <citation type="submission" date="2021-01" db="EMBL/GenBank/DDBJ databases">
        <title>Caligus Genome Assembly.</title>
        <authorList>
            <person name="Gallardo-Escarate C."/>
        </authorList>
    </citation>
    <scope>NUCLEOTIDE SEQUENCE [LARGE SCALE GENOMIC DNA]</scope>
</reference>
<keyword evidence="4 10" id="KW-0812">Transmembrane</keyword>
<evidence type="ECO:0000256" key="9">
    <source>
        <dbReference type="PIRSR" id="PIRSR600175-2"/>
    </source>
</evidence>
<feature type="transmembrane region" description="Helical" evidence="10">
    <location>
        <begin position="274"/>
        <end position="294"/>
    </location>
</feature>
<name>A0A7T8K840_CALRO</name>
<feature type="binding site" evidence="8">
    <location>
        <position position="286"/>
    </location>
    <ligand>
        <name>Na(+)</name>
        <dbReference type="ChEBI" id="CHEBI:29101"/>
        <label>1</label>
    </ligand>
</feature>
<evidence type="ECO:0000256" key="4">
    <source>
        <dbReference type="ARBA" id="ARBA00022692"/>
    </source>
</evidence>
<keyword evidence="3" id="KW-0813">Transport</keyword>
<dbReference type="GO" id="GO:0089718">
    <property type="term" value="P:amino acid import across plasma membrane"/>
    <property type="evidence" value="ECO:0007669"/>
    <property type="project" value="TreeGrafter"/>
</dbReference>
<organism evidence="11 12">
    <name type="scientific">Caligus rogercresseyi</name>
    <name type="common">Sea louse</name>
    <dbReference type="NCBI Taxonomy" id="217165"/>
    <lineage>
        <taxon>Eukaryota</taxon>
        <taxon>Metazoa</taxon>
        <taxon>Ecdysozoa</taxon>
        <taxon>Arthropoda</taxon>
        <taxon>Crustacea</taxon>
        <taxon>Multicrustacea</taxon>
        <taxon>Hexanauplia</taxon>
        <taxon>Copepoda</taxon>
        <taxon>Siphonostomatoida</taxon>
        <taxon>Caligidae</taxon>
        <taxon>Caligus</taxon>
    </lineage>
</organism>
<dbReference type="AlphaFoldDB" id="A0A7T8K840"/>
<keyword evidence="12" id="KW-1185">Reference proteome</keyword>
<feature type="transmembrane region" description="Helical" evidence="10">
    <location>
        <begin position="41"/>
        <end position="68"/>
    </location>
</feature>
<comment type="subcellular location">
    <subcellularLocation>
        <location evidence="1">Membrane</location>
        <topology evidence="1">Multi-pass membrane protein</topology>
    </subcellularLocation>
</comment>
<feature type="binding site" evidence="8">
    <location>
        <position position="219"/>
    </location>
    <ligand>
        <name>Na(+)</name>
        <dbReference type="ChEBI" id="CHEBI:29101"/>
        <label>1</label>
    </ligand>
</feature>
<evidence type="ECO:0000256" key="5">
    <source>
        <dbReference type="ARBA" id="ARBA00022847"/>
    </source>
</evidence>
<keyword evidence="5" id="KW-0769">Symport</keyword>
<evidence type="ECO:0000256" key="1">
    <source>
        <dbReference type="ARBA" id="ARBA00004141"/>
    </source>
</evidence>
<feature type="binding site" evidence="8">
    <location>
        <position position="290"/>
    </location>
    <ligand>
        <name>Na(+)</name>
        <dbReference type="ChEBI" id="CHEBI:29101"/>
        <label>1</label>
    </ligand>
</feature>
<keyword evidence="9" id="KW-1015">Disulfide bond</keyword>
<dbReference type="PANTHER" id="PTHR11616">
    <property type="entry name" value="SODIUM/CHLORIDE DEPENDENT TRANSPORTER"/>
    <property type="match status" value="1"/>
</dbReference>
<keyword evidence="6 10" id="KW-1133">Transmembrane helix</keyword>
<dbReference type="PANTHER" id="PTHR11616:SF240">
    <property type="entry name" value="BLOATED TUBULES, ISOFORM B-RELATED"/>
    <property type="match status" value="1"/>
</dbReference>
<keyword evidence="8" id="KW-0479">Metal-binding</keyword>
<feature type="non-terminal residue" evidence="11">
    <location>
        <position position="1"/>
    </location>
</feature>
<evidence type="ECO:0000256" key="2">
    <source>
        <dbReference type="ARBA" id="ARBA00006459"/>
    </source>
</evidence>
<dbReference type="PROSITE" id="PS50267">
    <property type="entry name" value="NA_NEUROTRAN_SYMP_3"/>
    <property type="match status" value="1"/>
</dbReference>
<dbReference type="GO" id="GO:0005283">
    <property type="term" value="F:amino acid:sodium symporter activity"/>
    <property type="evidence" value="ECO:0007669"/>
    <property type="project" value="TreeGrafter"/>
</dbReference>
<dbReference type="GO" id="GO:0005886">
    <property type="term" value="C:plasma membrane"/>
    <property type="evidence" value="ECO:0007669"/>
    <property type="project" value="TreeGrafter"/>
</dbReference>
<dbReference type="Proteomes" id="UP000595437">
    <property type="component" value="Chromosome 7"/>
</dbReference>
<dbReference type="OrthoDB" id="6354857at2759"/>
<dbReference type="Pfam" id="PF00209">
    <property type="entry name" value="SNF"/>
    <property type="match status" value="3"/>
</dbReference>
<keyword evidence="8" id="KW-0915">Sodium</keyword>
<evidence type="ECO:0000256" key="6">
    <source>
        <dbReference type="ARBA" id="ARBA00022989"/>
    </source>
</evidence>
<dbReference type="SUPFAM" id="SSF161070">
    <property type="entry name" value="SNF-like"/>
    <property type="match status" value="1"/>
</dbReference>
<feature type="transmembrane region" description="Helical" evidence="10">
    <location>
        <begin position="6"/>
        <end position="29"/>
    </location>
</feature>
<feature type="disulfide bond" evidence="9">
    <location>
        <begin position="85"/>
        <end position="93"/>
    </location>
</feature>
<accession>A0A7T8K840</accession>
<evidence type="ECO:0000256" key="10">
    <source>
        <dbReference type="SAM" id="Phobius"/>
    </source>
</evidence>
<dbReference type="InterPro" id="IPR000175">
    <property type="entry name" value="Na/ntran_symport"/>
</dbReference>
<proteinExistence type="inferred from homology"/>
<comment type="similarity">
    <text evidence="2">Belongs to the sodium:neurotransmitter symporter (SNF) (TC 2.A.22) family.</text>
</comment>
<evidence type="ECO:0000313" key="12">
    <source>
        <dbReference type="Proteomes" id="UP000595437"/>
    </source>
</evidence>
<gene>
    <name evidence="11" type="ORF">FKW44_010501</name>
</gene>